<keyword evidence="7" id="KW-0378">Hydrolase</keyword>
<dbReference type="PANTHER" id="PTHR43221">
    <property type="entry name" value="PROTEASE HTPX"/>
    <property type="match status" value="1"/>
</dbReference>
<keyword evidence="8" id="KW-0862">Zinc</keyword>
<keyword evidence="10 14" id="KW-0482">Metalloprotease</keyword>
<evidence type="ECO:0000256" key="2">
    <source>
        <dbReference type="ARBA" id="ARBA00004651"/>
    </source>
</evidence>
<dbReference type="Proteomes" id="UP000502611">
    <property type="component" value="Chromosome"/>
</dbReference>
<evidence type="ECO:0000256" key="5">
    <source>
        <dbReference type="ARBA" id="ARBA00022692"/>
    </source>
</evidence>
<comment type="subcellular location">
    <subcellularLocation>
        <location evidence="2">Cell membrane</location>
        <topology evidence="2">Multi-pass membrane protein</topology>
    </subcellularLocation>
</comment>
<sequence length="625" mass="68541">MKSIRVGEGASTGWGQTVVPDARFNQMIAALEQSAAHNSSAYRRRVVLAGLLGYVVILGLLALLTGLTIAMIVLMVTTRTGIAAEVKMAIVFGLLSFALIKALWVTVPPPEGVRVEPDTAPALFDMIERIRAATGGPVIHDVRIIDQMNAAIVQDSGSLFLGARNRLYLGLPLLSALSPAEVEAVIAHEFGHFVGDHGHASGFVYRVRQRWAQVEERLPDGIVAGLLRRFFGWYGPWFAAYSFTLARRQEYEADHVAATAVGPRIMADALLRVAAQAGRFDTAWRLVWDQAPLRPDPPRSPLTTIASVFTEDDPADQTMIDRELGRSADRHDTHPTLAQRLAALSQSADLPARLQETAAEPLLGETLTPIIVHFDEQWHDWADALWADEHAQRQADEAERQAIADQIAGGATSRDQLYRYAALTEAIDTPQSAAQAYAAVLALHPNANDARFRQGDMLLATGDDAGIDLLLAAADGERALLPHAYRHIVDYLLRSGRPEEAAPYFAPLEQAERMEEAARHEANGIDETARLRPLSPDLRERLTALIDGIPGVATLHAALRDMDHADAPQIVFVFSARKEHVATQVLDALIEAMLPAGDLIGLERSFKRRWLFNRIRRLPDSSIVN</sequence>
<feature type="domain" description="Peptidase M48" evidence="13">
    <location>
        <begin position="167"/>
        <end position="346"/>
    </location>
</feature>
<evidence type="ECO:0000256" key="3">
    <source>
        <dbReference type="ARBA" id="ARBA00022475"/>
    </source>
</evidence>
<keyword evidence="9 12" id="KW-1133">Transmembrane helix</keyword>
<organism evidence="14 15">
    <name type="scientific">Sphingobium yanoikuyae</name>
    <name type="common">Sphingomonas yanoikuyae</name>
    <dbReference type="NCBI Taxonomy" id="13690"/>
    <lineage>
        <taxon>Bacteria</taxon>
        <taxon>Pseudomonadati</taxon>
        <taxon>Pseudomonadota</taxon>
        <taxon>Alphaproteobacteria</taxon>
        <taxon>Sphingomonadales</taxon>
        <taxon>Sphingomonadaceae</taxon>
        <taxon>Sphingobium</taxon>
    </lineage>
</organism>
<evidence type="ECO:0000313" key="15">
    <source>
        <dbReference type="Proteomes" id="UP000502611"/>
    </source>
</evidence>
<evidence type="ECO:0000256" key="1">
    <source>
        <dbReference type="ARBA" id="ARBA00001947"/>
    </source>
</evidence>
<dbReference type="InterPro" id="IPR050083">
    <property type="entry name" value="HtpX_protease"/>
</dbReference>
<dbReference type="Pfam" id="PF01435">
    <property type="entry name" value="Peptidase_M48"/>
    <property type="match status" value="1"/>
</dbReference>
<dbReference type="GO" id="GO:0006508">
    <property type="term" value="P:proteolysis"/>
    <property type="evidence" value="ECO:0007669"/>
    <property type="project" value="UniProtKB-KW"/>
</dbReference>
<dbReference type="PANTHER" id="PTHR43221:SF1">
    <property type="entry name" value="PROTEASE HTPX"/>
    <property type="match status" value="1"/>
</dbReference>
<dbReference type="GO" id="GO:0004222">
    <property type="term" value="F:metalloendopeptidase activity"/>
    <property type="evidence" value="ECO:0007669"/>
    <property type="project" value="InterPro"/>
</dbReference>
<keyword evidence="11 12" id="KW-0472">Membrane</keyword>
<evidence type="ECO:0000259" key="13">
    <source>
        <dbReference type="Pfam" id="PF01435"/>
    </source>
</evidence>
<dbReference type="CDD" id="cd07328">
    <property type="entry name" value="M48_Ste24p_like"/>
    <property type="match status" value="1"/>
</dbReference>
<evidence type="ECO:0000256" key="7">
    <source>
        <dbReference type="ARBA" id="ARBA00022801"/>
    </source>
</evidence>
<reference evidence="14 15" key="1">
    <citation type="submission" date="2020-04" db="EMBL/GenBank/DDBJ databases">
        <title>The Whole Genome Analysis of High salt-tolerant Sphingobium yanoikuyae YC-XJ2 with Aryl organophosphorus flame retardants (aryl-OPFRs)-degrading capacity and characteristics of Related phosphotriesterase.</title>
        <authorList>
            <person name="Li X."/>
        </authorList>
    </citation>
    <scope>NUCLEOTIDE SEQUENCE [LARGE SCALE GENOMIC DNA]</scope>
    <source>
        <strain evidence="14 15">YC-XJ2</strain>
    </source>
</reference>
<dbReference type="GO" id="GO:0005886">
    <property type="term" value="C:plasma membrane"/>
    <property type="evidence" value="ECO:0007669"/>
    <property type="project" value="UniProtKB-SubCell"/>
</dbReference>
<gene>
    <name evidence="14" type="ORF">HH800_23130</name>
</gene>
<accession>A0A6M4GEX9</accession>
<evidence type="ECO:0000256" key="4">
    <source>
        <dbReference type="ARBA" id="ARBA00022670"/>
    </source>
</evidence>
<evidence type="ECO:0000256" key="8">
    <source>
        <dbReference type="ARBA" id="ARBA00022833"/>
    </source>
</evidence>
<keyword evidence="6" id="KW-0479">Metal-binding</keyword>
<evidence type="ECO:0000256" key="11">
    <source>
        <dbReference type="ARBA" id="ARBA00023136"/>
    </source>
</evidence>
<dbReference type="RefSeq" id="WP_169862640.1">
    <property type="nucleotide sequence ID" value="NZ_CP053021.1"/>
</dbReference>
<name>A0A6M4GEX9_SPHYA</name>
<evidence type="ECO:0000256" key="12">
    <source>
        <dbReference type="SAM" id="Phobius"/>
    </source>
</evidence>
<comment type="cofactor">
    <cofactor evidence="1">
        <name>Zn(2+)</name>
        <dbReference type="ChEBI" id="CHEBI:29105"/>
    </cofactor>
</comment>
<evidence type="ECO:0000256" key="10">
    <source>
        <dbReference type="ARBA" id="ARBA00023049"/>
    </source>
</evidence>
<keyword evidence="3" id="KW-1003">Cell membrane</keyword>
<keyword evidence="4 14" id="KW-0645">Protease</keyword>
<keyword evidence="5 12" id="KW-0812">Transmembrane</keyword>
<protein>
    <submittedName>
        <fullName evidence="14">M48 family metalloprotease</fullName>
    </submittedName>
</protein>
<dbReference type="GO" id="GO:0046872">
    <property type="term" value="F:metal ion binding"/>
    <property type="evidence" value="ECO:0007669"/>
    <property type="project" value="UniProtKB-KW"/>
</dbReference>
<evidence type="ECO:0000313" key="14">
    <source>
        <dbReference type="EMBL" id="QJR04833.1"/>
    </source>
</evidence>
<dbReference type="InterPro" id="IPR001915">
    <property type="entry name" value="Peptidase_M48"/>
</dbReference>
<dbReference type="Gene3D" id="3.30.2010.10">
    <property type="entry name" value="Metalloproteases ('zincins'), catalytic domain"/>
    <property type="match status" value="1"/>
</dbReference>
<evidence type="ECO:0000256" key="9">
    <source>
        <dbReference type="ARBA" id="ARBA00022989"/>
    </source>
</evidence>
<proteinExistence type="predicted"/>
<evidence type="ECO:0000256" key="6">
    <source>
        <dbReference type="ARBA" id="ARBA00022723"/>
    </source>
</evidence>
<dbReference type="AlphaFoldDB" id="A0A6M4GEX9"/>
<dbReference type="EMBL" id="CP053021">
    <property type="protein sequence ID" value="QJR04833.1"/>
    <property type="molecule type" value="Genomic_DNA"/>
</dbReference>
<feature type="transmembrane region" description="Helical" evidence="12">
    <location>
        <begin position="51"/>
        <end position="76"/>
    </location>
</feature>